<dbReference type="RefSeq" id="WP_367845323.1">
    <property type="nucleotide sequence ID" value="NZ_JBFOHL010000010.1"/>
</dbReference>
<gene>
    <name evidence="1" type="ORF">ABQJ56_12440</name>
</gene>
<dbReference type="SUPFAM" id="SSF53649">
    <property type="entry name" value="Alkaline phosphatase-like"/>
    <property type="match status" value="1"/>
</dbReference>
<name>A0ABV3QRR4_9GAMM</name>
<protein>
    <submittedName>
        <fullName evidence="1">Uncharacterized protein</fullName>
    </submittedName>
</protein>
<proteinExistence type="predicted"/>
<dbReference type="InterPro" id="IPR017850">
    <property type="entry name" value="Alkaline_phosphatase_core_sf"/>
</dbReference>
<comment type="caution">
    <text evidence="1">The sequence shown here is derived from an EMBL/GenBank/DDBJ whole genome shotgun (WGS) entry which is preliminary data.</text>
</comment>
<keyword evidence="2" id="KW-1185">Reference proteome</keyword>
<organism evidence="1 2">
    <name type="scientific">Rhodanobacter geophilus</name>
    <dbReference type="NCBI Taxonomy" id="3162488"/>
    <lineage>
        <taxon>Bacteria</taxon>
        <taxon>Pseudomonadati</taxon>
        <taxon>Pseudomonadota</taxon>
        <taxon>Gammaproteobacteria</taxon>
        <taxon>Lysobacterales</taxon>
        <taxon>Rhodanobacteraceae</taxon>
        <taxon>Rhodanobacter</taxon>
    </lineage>
</organism>
<dbReference type="EMBL" id="JBFOHL010000010">
    <property type="protein sequence ID" value="MEW9625031.1"/>
    <property type="molecule type" value="Genomic_DNA"/>
</dbReference>
<reference evidence="1 2" key="1">
    <citation type="submission" date="2024-06" db="EMBL/GenBank/DDBJ databases">
        <authorList>
            <person name="Woo H."/>
        </authorList>
    </citation>
    <scope>NUCLEOTIDE SEQUENCE [LARGE SCALE GENOMIC DNA]</scope>
    <source>
        <strain evidence="1 2">S2-g</strain>
    </source>
</reference>
<dbReference type="Proteomes" id="UP001556170">
    <property type="component" value="Unassembled WGS sequence"/>
</dbReference>
<accession>A0ABV3QRR4</accession>
<evidence type="ECO:0000313" key="2">
    <source>
        <dbReference type="Proteomes" id="UP001556170"/>
    </source>
</evidence>
<sequence>MNINSPSKRLTLIELNEFSVDLLSRGARELDLIHISRLLSMSSAVTTTDDMVEHRGLDPWVQWVSIHTGVPSSVHGIIHLGDTPSALSARQLWEKLSDVGISSGVWGAMNATREGAEYCQFFLPDPWTFSESAYPSELNNLLALPRYYSKNYLDVSKRAFLKRTLLLAKFLLGSGAMSELFKQISLVFNGVLRNGINNAMLFSLFDLFSTVLFVKYKRRYQPQFSIIFLNSIAHLQHHRWDKDKLSKDAVFGLQVINRVLGMLFASLCDDEAVVVMNALTQRNIVGEKPRICYRQINPERFLSSIRIRFRNVEQLMTNDAQVFFESESDREHAAQELEAATICGKPLFQVERNELDPLKLFYQVDFWDELEGDVQINVNGADVNYLDHFEAIVARTGAHVRDGNVYYAGIELPERLYNHDLAEKVSSYFGVDSQFVPLKRPSLAGAT</sequence>
<evidence type="ECO:0000313" key="1">
    <source>
        <dbReference type="EMBL" id="MEW9625031.1"/>
    </source>
</evidence>
<dbReference type="Gene3D" id="3.40.720.10">
    <property type="entry name" value="Alkaline Phosphatase, subunit A"/>
    <property type="match status" value="1"/>
</dbReference>